<accession>A0A4Q0MFQ2</accession>
<evidence type="ECO:0000313" key="3">
    <source>
        <dbReference type="Proteomes" id="UP000290848"/>
    </source>
</evidence>
<feature type="domain" description="Peptidase M16 C-terminal" evidence="1">
    <location>
        <begin position="181"/>
        <end position="355"/>
    </location>
</feature>
<dbReference type="Pfam" id="PF05193">
    <property type="entry name" value="Peptidase_M16_C"/>
    <property type="match status" value="1"/>
</dbReference>
<gene>
    <name evidence="2" type="ORF">EKH83_00910</name>
</gene>
<dbReference type="Proteomes" id="UP000290848">
    <property type="component" value="Unassembled WGS sequence"/>
</dbReference>
<name>A0A4Q0MFQ2_9SPHI</name>
<dbReference type="GO" id="GO:0046872">
    <property type="term" value="F:metal ion binding"/>
    <property type="evidence" value="ECO:0007669"/>
    <property type="project" value="InterPro"/>
</dbReference>
<protein>
    <submittedName>
        <fullName evidence="2">Insulinase family protein</fullName>
    </submittedName>
</protein>
<dbReference type="PANTHER" id="PTHR11851:SF224">
    <property type="entry name" value="PROCESSING PROTEASE"/>
    <property type="match status" value="1"/>
</dbReference>
<dbReference type="InterPro" id="IPR050361">
    <property type="entry name" value="MPP/UQCRC_Complex"/>
</dbReference>
<dbReference type="EMBL" id="RXOC01000001">
    <property type="protein sequence ID" value="RXF72318.1"/>
    <property type="molecule type" value="Genomic_DNA"/>
</dbReference>
<reference evidence="2 3" key="1">
    <citation type="submission" date="2018-12" db="EMBL/GenBank/DDBJ databases">
        <title>The Draft Genome Sequence of the Soil Bacterium Pedobacter tournemirensis R1.</title>
        <authorList>
            <person name="He J."/>
        </authorList>
    </citation>
    <scope>NUCLEOTIDE SEQUENCE [LARGE SCALE GENOMIC DNA]</scope>
    <source>
        <strain evidence="2 3">R1</strain>
    </source>
</reference>
<dbReference type="InterPro" id="IPR007863">
    <property type="entry name" value="Peptidase_M16_C"/>
</dbReference>
<evidence type="ECO:0000259" key="1">
    <source>
        <dbReference type="Pfam" id="PF05193"/>
    </source>
</evidence>
<dbReference type="PANTHER" id="PTHR11851">
    <property type="entry name" value="METALLOPROTEASE"/>
    <property type="match status" value="1"/>
</dbReference>
<comment type="caution">
    <text evidence="2">The sequence shown here is derived from an EMBL/GenBank/DDBJ whole genome shotgun (WGS) entry which is preliminary data.</text>
</comment>
<organism evidence="2 3">
    <name type="scientific">Arcticibacter tournemirensis</name>
    <dbReference type="NCBI Taxonomy" id="699437"/>
    <lineage>
        <taxon>Bacteria</taxon>
        <taxon>Pseudomonadati</taxon>
        <taxon>Bacteroidota</taxon>
        <taxon>Sphingobacteriia</taxon>
        <taxon>Sphingobacteriales</taxon>
        <taxon>Sphingobacteriaceae</taxon>
        <taxon>Arcticibacter</taxon>
    </lineage>
</organism>
<dbReference type="AlphaFoldDB" id="A0A4Q0MFQ2"/>
<dbReference type="Gene3D" id="3.30.830.10">
    <property type="entry name" value="Metalloenzyme, LuxS/M16 peptidase-like"/>
    <property type="match status" value="2"/>
</dbReference>
<evidence type="ECO:0000313" key="2">
    <source>
        <dbReference type="EMBL" id="RXF72318.1"/>
    </source>
</evidence>
<proteinExistence type="predicted"/>
<dbReference type="RefSeq" id="WP_128767503.1">
    <property type="nucleotide sequence ID" value="NZ_RXOC01000001.1"/>
</dbReference>
<sequence>MIERTTAPAFKQVEKINIIKAAPVTLNNGIQLYVINAGEQELVRVELIFNNVNWNISKPLQAYAVNAMLVEGTSTLTAYQIAERVDYYGAFLQTDYNYDISSVTLYSLSKHLDSVLPIVKDIVTDAVFPEDDLETFKRNQKQKLMVNLEKNDFQSRRIFNNMLFGNSLYGYSTQAEDYDRLGRDELIEYFHQAYQPENCSIIVSGKVDSGVIELLNKYFGYNWDTSLKVSHNVFSFPVQEASLRYLEKPEALQSAIRIGKVSINRSHPDFPALQVLNTVLGGYFGSRLMSNIREDKGYTYGIGSAVVSLVNSGYFFIASEVGADVCAATLVEIEKEVNLLKTDLIPAEELDLVKNYMLGSFLGSLENAFSHADKFKNIWFSGLEYDYYDRYIKTVKEINSETLLELARFYLDFDSFNKVIVGKK</sequence>
<dbReference type="InterPro" id="IPR011249">
    <property type="entry name" value="Metalloenz_LuxS/M16"/>
</dbReference>
<dbReference type="SUPFAM" id="SSF63411">
    <property type="entry name" value="LuxS/MPP-like metallohydrolase"/>
    <property type="match status" value="2"/>
</dbReference>